<name>A0A5B8R3X5_9GAMM</name>
<dbReference type="AlphaFoldDB" id="A0A5B8R3X5"/>
<dbReference type="RefSeq" id="WP_011711559.1">
    <property type="nucleotide sequence ID" value="NZ_CP076856.1"/>
</dbReference>
<protein>
    <recommendedName>
        <fullName evidence="2">Ankyrin repeat domain-containing protein</fullName>
    </recommendedName>
</protein>
<reference evidence="1" key="1">
    <citation type="journal article" date="2019" name="Ecotoxicol. Environ. Saf.">
        <title>Microbial characterization of heavy metal resistant bacterial strains isolated from an electroplating wastewater treatment plant.</title>
        <authorList>
            <person name="Cai X."/>
            <person name="Zheng X."/>
            <person name="Zhang D."/>
            <person name="Iqbal W."/>
            <person name="Liu C."/>
            <person name="Yang B."/>
            <person name="Zhao X."/>
            <person name="Lu X."/>
            <person name="Mao Y."/>
        </authorList>
    </citation>
    <scope>NUCLEOTIDE SEQUENCE [LARGE SCALE GENOMIC DNA]</scope>
    <source>
        <strain evidence="1">Ni1-3</strain>
    </source>
</reference>
<proteinExistence type="predicted"/>
<evidence type="ECO:0000313" key="1">
    <source>
        <dbReference type="EMBL" id="QDZ92949.1"/>
    </source>
</evidence>
<accession>A0A5B8R3X5</accession>
<dbReference type="EMBL" id="CP031775">
    <property type="protein sequence ID" value="QDZ92949.1"/>
    <property type="molecule type" value="Genomic_DNA"/>
</dbReference>
<gene>
    <name evidence="1" type="ORF">D0436_22215</name>
</gene>
<evidence type="ECO:0008006" key="2">
    <source>
        <dbReference type="Google" id="ProtNLM"/>
    </source>
</evidence>
<organism evidence="1">
    <name type="scientific">Shewanella decolorationis</name>
    <dbReference type="NCBI Taxonomy" id="256839"/>
    <lineage>
        <taxon>Bacteria</taxon>
        <taxon>Pseudomonadati</taxon>
        <taxon>Pseudomonadota</taxon>
        <taxon>Gammaproteobacteria</taxon>
        <taxon>Alteromonadales</taxon>
        <taxon>Shewanellaceae</taxon>
        <taxon>Shewanella</taxon>
    </lineage>
</organism>
<sequence>MNLQLKALKAIYDKKPHLVAKYISAGLTGNLLNFKDGVLLRAAITSNQPEIAKAILNAGANGFVLKGEAYAAAFKQNNPALIEIMRDWAERNPSELNTIPGLGRKLGLDSVESEV</sequence>